<feature type="domain" description="DUF3857" evidence="4">
    <location>
        <begin position="73"/>
        <end position="162"/>
    </location>
</feature>
<accession>A0A8F9XG37</accession>
<dbReference type="InterPro" id="IPR038765">
    <property type="entry name" value="Papain-like_cys_pep_sf"/>
</dbReference>
<dbReference type="Gene3D" id="2.60.120.1130">
    <property type="match status" value="1"/>
</dbReference>
<keyword evidence="2" id="KW-0732">Signal</keyword>
<dbReference type="SUPFAM" id="SSF54001">
    <property type="entry name" value="Cysteine proteinases"/>
    <property type="match status" value="1"/>
</dbReference>
<dbReference type="RefSeq" id="WP_220161831.1">
    <property type="nucleotide sequence ID" value="NZ_CP080507.1"/>
</dbReference>
<dbReference type="Gene3D" id="3.10.620.30">
    <property type="match status" value="1"/>
</dbReference>
<evidence type="ECO:0000259" key="3">
    <source>
        <dbReference type="Pfam" id="PF01841"/>
    </source>
</evidence>
<dbReference type="AlphaFoldDB" id="A0A8F9XG37"/>
<dbReference type="InterPro" id="IPR024618">
    <property type="entry name" value="DUF3857"/>
</dbReference>
<name>A0A8F9XG37_9BACT</name>
<feature type="region of interest" description="Disordered" evidence="1">
    <location>
        <begin position="651"/>
        <end position="676"/>
    </location>
</feature>
<dbReference type="Gene3D" id="2.60.40.3140">
    <property type="match status" value="1"/>
</dbReference>
<evidence type="ECO:0000256" key="1">
    <source>
        <dbReference type="SAM" id="MobiDB-lite"/>
    </source>
</evidence>
<feature type="signal peptide" evidence="2">
    <location>
        <begin position="1"/>
        <end position="29"/>
    </location>
</feature>
<dbReference type="KEGG" id="ole:K0B96_15705"/>
<feature type="compositionally biased region" description="Low complexity" evidence="1">
    <location>
        <begin position="652"/>
        <end position="676"/>
    </location>
</feature>
<feature type="domain" description="Transglutaminase-like" evidence="3">
    <location>
        <begin position="278"/>
        <end position="363"/>
    </location>
</feature>
<dbReference type="EMBL" id="CP080507">
    <property type="protein sequence ID" value="QYM78727.1"/>
    <property type="molecule type" value="Genomic_DNA"/>
</dbReference>
<sequence>MLKFLTPSGRAAAVLFVALVSLCPARLPAAHQWQPPDPAELAASVPRVDPDAGAEILLREVTETDEDNTIPQRTVYVRAKVYSERGLAQLAKVEIQYDKSSSIREIAARTILPDGTIIPLRPDEIFDREVLKTGSERVKVKSFAPPGLVPGSMVEYFYREQMDYLPRTRVFSLQADLPTQCVRFHIRPNNYHDLQALFFNCAQQNFAADKNDFRHLELTNVPARLNEPFAPPALEIEPTVLIYDNVMFFGATSLPWTERGKLLQYWVDKLLKPTKRLKAVAEKLTTPQDSAQDRITKFYNYCRTQIVNRDDDTAGFTDKQRDKLPPNIDPDKTLKLGHGVTQDINLLFAALARTTGLDVRLALTGDRSFIFPTPALTEAFALPKLIVAIHVGADWTYFDPGNRYLAPGQLDWNNSDIQAVIADADNGQIERVPGVPAEDSIRHRTGTFNLDPEGNLDGDVHVDYSGLWEVEMKNTLDAQTPDERATTIKNEIVDVLPLAEVTSIAVEGAADPLGRLTVRYHLRVPHYAERTGSRLFVQPAVFQKGAAAVFVKPDRKTNLIYKYRFTESDKMSIKPPEGYTLEAGNAPANLDLGEAASYRVSLGVTKKTHTIIYQREFAQHIMYLPRENYAAWKQALDEIRTRDGHTLSLRRPAPAAAETPPADAATQPASAAPTGL</sequence>
<dbReference type="InterPro" id="IPR002931">
    <property type="entry name" value="Transglutaminase-like"/>
</dbReference>
<dbReference type="Pfam" id="PF01841">
    <property type="entry name" value="Transglut_core"/>
    <property type="match status" value="1"/>
</dbReference>
<evidence type="ECO:0000256" key="2">
    <source>
        <dbReference type="SAM" id="SignalP"/>
    </source>
</evidence>
<evidence type="ECO:0000259" key="4">
    <source>
        <dbReference type="Pfam" id="PF12969"/>
    </source>
</evidence>
<evidence type="ECO:0000313" key="5">
    <source>
        <dbReference type="EMBL" id="QYM78727.1"/>
    </source>
</evidence>
<dbReference type="Proteomes" id="UP000825051">
    <property type="component" value="Chromosome"/>
</dbReference>
<keyword evidence="6" id="KW-1185">Reference proteome</keyword>
<proteinExistence type="predicted"/>
<dbReference type="Pfam" id="PF12969">
    <property type="entry name" value="DUF3857"/>
    <property type="match status" value="1"/>
</dbReference>
<feature type="chain" id="PRO_5034462152" evidence="2">
    <location>
        <begin position="30"/>
        <end position="676"/>
    </location>
</feature>
<protein>
    <submittedName>
        <fullName evidence="5">DUF3857 and transglutaminase domain-containing protein</fullName>
    </submittedName>
</protein>
<evidence type="ECO:0000313" key="6">
    <source>
        <dbReference type="Proteomes" id="UP000825051"/>
    </source>
</evidence>
<organism evidence="5 6">
    <name type="scientific">Horticoccus luteus</name>
    <dbReference type="NCBI Taxonomy" id="2862869"/>
    <lineage>
        <taxon>Bacteria</taxon>
        <taxon>Pseudomonadati</taxon>
        <taxon>Verrucomicrobiota</taxon>
        <taxon>Opitutia</taxon>
        <taxon>Opitutales</taxon>
        <taxon>Opitutaceae</taxon>
        <taxon>Horticoccus</taxon>
    </lineage>
</organism>
<gene>
    <name evidence="5" type="ORF">K0B96_15705</name>
</gene>
<reference evidence="5" key="1">
    <citation type="submission" date="2021-08" db="EMBL/GenBank/DDBJ databases">
        <title>Genome of a novel bacterium of the phylum Verrucomicrobia, Oleiharenicola sp. KSB-15.</title>
        <authorList>
            <person name="Chung J.-H."/>
            <person name="Ahn J.-H."/>
            <person name="Yoon Y."/>
            <person name="Kim D.-Y."/>
            <person name="An S.-H."/>
            <person name="Park I."/>
            <person name="Yeon J."/>
        </authorList>
    </citation>
    <scope>NUCLEOTIDE SEQUENCE</scope>
    <source>
        <strain evidence="5">KSB-15</strain>
    </source>
</reference>